<evidence type="ECO:0000259" key="2">
    <source>
        <dbReference type="Pfam" id="PF17172"/>
    </source>
</evidence>
<dbReference type="PANTHER" id="PTHR12289">
    <property type="entry name" value="METAXIN RELATED"/>
    <property type="match status" value="1"/>
</dbReference>
<dbReference type="InterPro" id="IPR033468">
    <property type="entry name" value="Metaxin_GST"/>
</dbReference>
<dbReference type="SUPFAM" id="SSF47616">
    <property type="entry name" value="GST C-terminal domain-like"/>
    <property type="match status" value="1"/>
</dbReference>
<dbReference type="SUPFAM" id="SSF52833">
    <property type="entry name" value="Thioredoxin-like"/>
    <property type="match status" value="1"/>
</dbReference>
<evidence type="ECO:0000259" key="1">
    <source>
        <dbReference type="Pfam" id="PF17171"/>
    </source>
</evidence>
<dbReference type="SFLD" id="SFLDS00019">
    <property type="entry name" value="Glutathione_Transferase_(cytos"/>
    <property type="match status" value="1"/>
</dbReference>
<sequence>MLKLMTFPAGFGEPSLSPFCVKAMILLDLSGQAWEPEWLMMPPSIGYGKLPILRTPDGPVPDSNFILAWLETQGADLFPGLDAGQRAQAHAIIRMVEEHLRLFLVNDRWVRDDGWAVLEPAVFGAMPRPLRLVVPGLARKGIRKTLQSQGIGKFSDAHAAQAAAADLDVLQQRLGEGPWLFGSRPSAVDAAALPVLSALDKLPGDTPARHALRERGSLMAYVTRGRAQLYPERFRTPTAAAA</sequence>
<dbReference type="Pfam" id="PF17171">
    <property type="entry name" value="GST_C_6"/>
    <property type="match status" value="1"/>
</dbReference>
<dbReference type="PANTHER" id="PTHR12289:SF41">
    <property type="entry name" value="FAILED AXON CONNECTIONS-RELATED"/>
    <property type="match status" value="1"/>
</dbReference>
<dbReference type="OrthoDB" id="7664269at2"/>
<dbReference type="Gene3D" id="3.40.30.10">
    <property type="entry name" value="Glutaredoxin"/>
    <property type="match status" value="1"/>
</dbReference>
<feature type="domain" description="Thioredoxin-like fold" evidence="2">
    <location>
        <begin position="18"/>
        <end position="113"/>
    </location>
</feature>
<accession>A3KAC2</accession>
<evidence type="ECO:0008006" key="5">
    <source>
        <dbReference type="Google" id="ProtNLM"/>
    </source>
</evidence>
<keyword evidence="4" id="KW-1185">Reference proteome</keyword>
<dbReference type="InterPro" id="IPR050931">
    <property type="entry name" value="Mito_Protein_Transport_Metaxin"/>
</dbReference>
<dbReference type="AlphaFoldDB" id="A3KAC2"/>
<evidence type="ECO:0000313" key="3">
    <source>
        <dbReference type="EMBL" id="EBA05913.1"/>
    </source>
</evidence>
<comment type="caution">
    <text evidence="3">The sequence shown here is derived from an EMBL/GenBank/DDBJ whole genome shotgun (WGS) entry which is preliminary data.</text>
</comment>
<proteinExistence type="predicted"/>
<dbReference type="InterPro" id="IPR012336">
    <property type="entry name" value="Thioredoxin-like_fold"/>
</dbReference>
<evidence type="ECO:0000313" key="4">
    <source>
        <dbReference type="Proteomes" id="UP000005713"/>
    </source>
</evidence>
<dbReference type="InterPro" id="IPR040079">
    <property type="entry name" value="Glutathione_S-Trfase"/>
</dbReference>
<protein>
    <recommendedName>
        <fullName evidence="5">Thioredoxin-like fold domain-containing protein</fullName>
    </recommendedName>
</protein>
<dbReference type="eggNOG" id="COG0625">
    <property type="taxonomic scope" value="Bacteria"/>
</dbReference>
<dbReference type="SFLD" id="SFLDG01200">
    <property type="entry name" value="SUF1.1"/>
    <property type="match status" value="1"/>
</dbReference>
<name>A3KAC2_SAGS3</name>
<dbReference type="Proteomes" id="UP000005713">
    <property type="component" value="Unassembled WGS sequence"/>
</dbReference>
<dbReference type="RefSeq" id="WP_005863598.1">
    <property type="nucleotide sequence ID" value="NZ_CP155729.1"/>
</dbReference>
<gene>
    <name evidence="3" type="ORF">SSE37_15853</name>
</gene>
<dbReference type="InterPro" id="IPR026928">
    <property type="entry name" value="FAX/IsoI-like"/>
</dbReference>
<dbReference type="Pfam" id="PF17172">
    <property type="entry name" value="GST_N_4"/>
    <property type="match status" value="1"/>
</dbReference>
<dbReference type="SFLD" id="SFLDG01180">
    <property type="entry name" value="SUF1"/>
    <property type="match status" value="1"/>
</dbReference>
<organism evidence="3 4">
    <name type="scientific">Sagittula stellata (strain ATCC 700073 / DSM 11524 / E-37)</name>
    <dbReference type="NCBI Taxonomy" id="388399"/>
    <lineage>
        <taxon>Bacteria</taxon>
        <taxon>Pseudomonadati</taxon>
        <taxon>Pseudomonadota</taxon>
        <taxon>Alphaproteobacteria</taxon>
        <taxon>Rhodobacterales</taxon>
        <taxon>Roseobacteraceae</taxon>
        <taxon>Sagittula</taxon>
    </lineage>
</organism>
<dbReference type="InterPro" id="IPR036282">
    <property type="entry name" value="Glutathione-S-Trfase_C_sf"/>
</dbReference>
<reference evidence="3 4" key="1">
    <citation type="submission" date="2006-06" db="EMBL/GenBank/DDBJ databases">
        <authorList>
            <person name="Moran M.A."/>
            <person name="Ferriera S."/>
            <person name="Johnson J."/>
            <person name="Kravitz S."/>
            <person name="Beeson K."/>
            <person name="Sutton G."/>
            <person name="Rogers Y.-H."/>
            <person name="Friedman R."/>
            <person name="Frazier M."/>
            <person name="Venter J.C."/>
        </authorList>
    </citation>
    <scope>NUCLEOTIDE SEQUENCE [LARGE SCALE GENOMIC DNA]</scope>
    <source>
        <strain evidence="3 4">E-37</strain>
    </source>
</reference>
<dbReference type="EMBL" id="AAYA01000021">
    <property type="protein sequence ID" value="EBA05913.1"/>
    <property type="molecule type" value="Genomic_DNA"/>
</dbReference>
<dbReference type="Gene3D" id="1.20.1050.10">
    <property type="match status" value="2"/>
</dbReference>
<dbReference type="GO" id="GO:0005737">
    <property type="term" value="C:cytoplasm"/>
    <property type="evidence" value="ECO:0007669"/>
    <property type="project" value="TreeGrafter"/>
</dbReference>
<dbReference type="InterPro" id="IPR036249">
    <property type="entry name" value="Thioredoxin-like_sf"/>
</dbReference>
<feature type="domain" description="Metaxin glutathione S-transferase" evidence="1">
    <location>
        <begin position="163"/>
        <end position="224"/>
    </location>
</feature>